<dbReference type="Proteomes" id="UP000184082">
    <property type="component" value="Unassembled WGS sequence"/>
</dbReference>
<reference evidence="1 2" key="1">
    <citation type="submission" date="2016-11" db="EMBL/GenBank/DDBJ databases">
        <authorList>
            <person name="Jaros S."/>
            <person name="Januszkiewicz K."/>
            <person name="Wedrychowicz H."/>
        </authorList>
    </citation>
    <scope>NUCLEOTIDE SEQUENCE [LARGE SCALE GENOMIC DNA]</scope>
    <source>
        <strain evidence="1 2">DSM 14501</strain>
    </source>
</reference>
<proteinExistence type="predicted"/>
<evidence type="ECO:0000313" key="1">
    <source>
        <dbReference type="EMBL" id="SHK11973.1"/>
    </source>
</evidence>
<sequence>MMSKIISLFKRKKDLKKDLYETCIICKCKTHIRKDQPIEERYGYIEGVGQLCYECYKEIKNFEISKFKE</sequence>
<organism evidence="1 2">
    <name type="scientific">Caminicella sporogenes DSM 14501</name>
    <dbReference type="NCBI Taxonomy" id="1121266"/>
    <lineage>
        <taxon>Bacteria</taxon>
        <taxon>Bacillati</taxon>
        <taxon>Bacillota</taxon>
        <taxon>Clostridia</taxon>
        <taxon>Peptostreptococcales</taxon>
        <taxon>Caminicellaceae</taxon>
        <taxon>Caminicella</taxon>
    </lineage>
</organism>
<dbReference type="EMBL" id="FRAJ01000009">
    <property type="protein sequence ID" value="SHK11973.1"/>
    <property type="molecule type" value="Genomic_DNA"/>
</dbReference>
<protein>
    <submittedName>
        <fullName evidence="1">Uncharacterized protein</fullName>
    </submittedName>
</protein>
<dbReference type="RefSeq" id="WP_094756772.1">
    <property type="nucleotide sequence ID" value="NZ_FRAJ01000009.1"/>
</dbReference>
<dbReference type="STRING" id="1121266.SAMN02745883_01331"/>
<name>A0A1M6PVE9_9FIRM</name>
<accession>A0A1M6PVE9</accession>
<keyword evidence="2" id="KW-1185">Reference proteome</keyword>
<dbReference type="AlphaFoldDB" id="A0A1M6PVE9"/>
<gene>
    <name evidence="1" type="ORF">SAMN02745883_01331</name>
</gene>
<evidence type="ECO:0000313" key="2">
    <source>
        <dbReference type="Proteomes" id="UP000184082"/>
    </source>
</evidence>